<comment type="subcellular location">
    <subcellularLocation>
        <location evidence="1">Membrane</location>
    </subcellularLocation>
</comment>
<keyword evidence="5" id="KW-0472">Membrane</keyword>
<dbReference type="EMBL" id="CP097330">
    <property type="protein sequence ID" value="URF06017.1"/>
    <property type="molecule type" value="Genomic_DNA"/>
</dbReference>
<dbReference type="Proteomes" id="UP001056132">
    <property type="component" value="Chromosome 1"/>
</dbReference>
<dbReference type="Gene3D" id="3.10.20.310">
    <property type="entry name" value="membrane protein fhac"/>
    <property type="match status" value="2"/>
</dbReference>
<dbReference type="InterPro" id="IPR039910">
    <property type="entry name" value="D15-like"/>
</dbReference>
<protein>
    <submittedName>
        <fullName evidence="9">Autotransporter assembly complex protein TamA</fullName>
    </submittedName>
</protein>
<evidence type="ECO:0000256" key="6">
    <source>
        <dbReference type="ARBA" id="ARBA00023237"/>
    </source>
</evidence>
<evidence type="ECO:0000256" key="1">
    <source>
        <dbReference type="ARBA" id="ARBA00004370"/>
    </source>
</evidence>
<evidence type="ECO:0000256" key="5">
    <source>
        <dbReference type="ARBA" id="ARBA00023136"/>
    </source>
</evidence>
<dbReference type="InterPro" id="IPR010827">
    <property type="entry name" value="BamA/TamA_POTRA"/>
</dbReference>
<evidence type="ECO:0000256" key="2">
    <source>
        <dbReference type="ARBA" id="ARBA00022452"/>
    </source>
</evidence>
<dbReference type="GO" id="GO:0019867">
    <property type="term" value="C:outer membrane"/>
    <property type="evidence" value="ECO:0007669"/>
    <property type="project" value="InterPro"/>
</dbReference>
<reference evidence="9" key="2">
    <citation type="submission" date="2022-05" db="EMBL/GenBank/DDBJ databases">
        <authorList>
            <person name="Kunte H.-J."/>
        </authorList>
    </citation>
    <scope>NUCLEOTIDE SEQUENCE</scope>
    <source>
        <strain evidence="9">G5</strain>
    </source>
</reference>
<evidence type="ECO:0000256" key="3">
    <source>
        <dbReference type="ARBA" id="ARBA00022692"/>
    </source>
</evidence>
<reference evidence="9" key="1">
    <citation type="journal article" date="2022" name="Microbiol. Resour. Announc.">
        <title>Genome Sequence of Cupriavidus campinensis Strain G5, a Member of a Bacterial Consortium Capable of Polyethylene Degradation.</title>
        <authorList>
            <person name="Schneider B."/>
            <person name="Pfeiffer F."/>
            <person name="Dyall-Smith M."/>
            <person name="Kunte H.J."/>
        </authorList>
    </citation>
    <scope>NUCLEOTIDE SEQUENCE</scope>
    <source>
        <strain evidence="9">G5</strain>
    </source>
</reference>
<keyword evidence="6" id="KW-0998">Cell outer membrane</keyword>
<dbReference type="KEGG" id="ccam:M5D45_13120"/>
<dbReference type="InterPro" id="IPR000184">
    <property type="entry name" value="Bac_surfAg_D15"/>
</dbReference>
<keyword evidence="2" id="KW-1134">Transmembrane beta strand</keyword>
<dbReference type="Pfam" id="PF01103">
    <property type="entry name" value="Omp85"/>
    <property type="match status" value="1"/>
</dbReference>
<dbReference type="Pfam" id="PF07244">
    <property type="entry name" value="POTRA"/>
    <property type="match status" value="1"/>
</dbReference>
<proteinExistence type="predicted"/>
<evidence type="ECO:0000256" key="4">
    <source>
        <dbReference type="ARBA" id="ARBA00022729"/>
    </source>
</evidence>
<dbReference type="AlphaFoldDB" id="A0AAE9I224"/>
<sequence>MLASEALAARAAYKVEIEAPKVLKDILEEHLDLARYATRTDISEDQFAYMVETVGEQVRQFASTEGWFDPETKATVTGEGDSRVVHISVDPGARTLIRRVDLEVTGPAATQNPQQVNEMRAKWGLPVGDPFRQADWDKAKEDALVALQSHTYYGAKQTASRARVEPDEHAADLSARFESGPAYVLGALEVEGTRRYPEQIVRNVNPLREGEPYRVERLLELQRAIQNQPYFSNVQVDLAEPTPAESADAAAKDETVVAPVKVRVREYPTHRVSSGVGFTTDTGAQVEGRYSYYNLFNRAWVLDTQARIEQKRQYGFIEAAMPPDSHTYRNSIYTSYERTIDVESTDLTSWRAGLKRSRSREKYDTTVSLDFYYDNLVPFGQPEQISKALVPAFAWTRRDVDNPVFPRRGNVISTQIGVAAKNILSDATFLRMYGRIRQYVPVGNRDLFIARLELGANMTSADPALIPASLRFRAGGTDSIRGYSYQSIGTPNGASVLPARFLGTGSLEYQYWFKPEWGVAAFWDMGTATNDLHGVKLYHGVGVGARWRSPVGPVQLDIAYGIQQNQFRPHISLGVAF</sequence>
<feature type="domain" description="Bacterial surface antigen (D15)" evidence="7">
    <location>
        <begin position="390"/>
        <end position="566"/>
    </location>
</feature>
<evidence type="ECO:0000259" key="7">
    <source>
        <dbReference type="Pfam" id="PF01103"/>
    </source>
</evidence>
<name>A0AAE9I224_9BURK</name>
<organism evidence="9 10">
    <name type="scientific">Cupriavidus campinensis</name>
    <dbReference type="NCBI Taxonomy" id="151783"/>
    <lineage>
        <taxon>Bacteria</taxon>
        <taxon>Pseudomonadati</taxon>
        <taxon>Pseudomonadota</taxon>
        <taxon>Betaproteobacteria</taxon>
        <taxon>Burkholderiales</taxon>
        <taxon>Burkholderiaceae</taxon>
        <taxon>Cupriavidus</taxon>
    </lineage>
</organism>
<feature type="domain" description="POTRA" evidence="8">
    <location>
        <begin position="183"/>
        <end position="266"/>
    </location>
</feature>
<dbReference type="PANTHER" id="PTHR12815">
    <property type="entry name" value="SORTING AND ASSEMBLY MACHINERY SAMM50 PROTEIN FAMILY MEMBER"/>
    <property type="match status" value="1"/>
</dbReference>
<dbReference type="PANTHER" id="PTHR12815:SF47">
    <property type="entry name" value="TRANSLOCATION AND ASSEMBLY MODULE SUBUNIT TAMA"/>
    <property type="match status" value="1"/>
</dbReference>
<evidence type="ECO:0000313" key="9">
    <source>
        <dbReference type="EMBL" id="URF06017.1"/>
    </source>
</evidence>
<evidence type="ECO:0000313" key="10">
    <source>
        <dbReference type="Proteomes" id="UP001056132"/>
    </source>
</evidence>
<keyword evidence="4" id="KW-0732">Signal</keyword>
<accession>A0AAE9I224</accession>
<dbReference type="Gene3D" id="2.40.160.50">
    <property type="entry name" value="membrane protein fhac: a member of the omp85/tpsb transporter family"/>
    <property type="match status" value="1"/>
</dbReference>
<gene>
    <name evidence="9" type="ORF">M5D45_13120</name>
</gene>
<keyword evidence="3" id="KW-0812">Transmembrane</keyword>
<evidence type="ECO:0000259" key="8">
    <source>
        <dbReference type="Pfam" id="PF07244"/>
    </source>
</evidence>